<dbReference type="NCBIfam" id="NF045952">
    <property type="entry name" value="MAG4270_fam"/>
    <property type="match status" value="1"/>
</dbReference>
<evidence type="ECO:0000259" key="1">
    <source>
        <dbReference type="Pfam" id="PF13391"/>
    </source>
</evidence>
<organism evidence="2 3">
    <name type="scientific">Mesomycoplasma ovipneumoniae 14811</name>
    <dbReference type="NCBI Taxonomy" id="1188239"/>
    <lineage>
        <taxon>Bacteria</taxon>
        <taxon>Bacillati</taxon>
        <taxon>Mycoplasmatota</taxon>
        <taxon>Mycoplasmoidales</taxon>
        <taxon>Metamycoplasmataceae</taxon>
        <taxon>Mesomycoplasma</taxon>
    </lineage>
</organism>
<accession>A0A014MHC9</accession>
<dbReference type="RefSeq" id="WP_044284342.1">
    <property type="nucleotide sequence ID" value="NZ_JFAD01000028.1"/>
</dbReference>
<reference evidence="2 3" key="1">
    <citation type="submission" date="2014-03" db="EMBL/GenBank/DDBJ databases">
        <title>Genome sequence of Mycoplasma ovipneumoniae strain 14811.</title>
        <authorList>
            <person name="Sirand-Pugnet P."/>
            <person name="Breton M."/>
            <person name="Dordet-Frisoni E."/>
            <person name="Baranowski E."/>
            <person name="Barre A."/>
            <person name="Couture C."/>
            <person name="Dupuy V."/>
            <person name="Gaurivaud P."/>
            <person name="Jacob D."/>
            <person name="Lemaitre C."/>
            <person name="Manso-Silvan L."/>
            <person name="Nikolski M."/>
            <person name="Nouvel L.-X."/>
            <person name="Poumarat F."/>
            <person name="Tardy F."/>
            <person name="Thebault P."/>
            <person name="Theil S."/>
            <person name="Citti C."/>
            <person name="Thiaucourt F."/>
            <person name="Blanchard A."/>
        </authorList>
    </citation>
    <scope>NUCLEOTIDE SEQUENCE [LARGE SCALE GENOMIC DNA]</scope>
    <source>
        <strain evidence="2 3">14811</strain>
    </source>
</reference>
<name>A0A014MHC9_9BACT</name>
<dbReference type="Proteomes" id="UP000020977">
    <property type="component" value="Unassembled WGS sequence"/>
</dbReference>
<protein>
    <recommendedName>
        <fullName evidence="1">HNH nuclease domain-containing protein</fullName>
    </recommendedName>
</protein>
<proteinExistence type="predicted"/>
<dbReference type="EMBL" id="JFAD01000028">
    <property type="protein sequence ID" value="EXU60970.1"/>
    <property type="molecule type" value="Genomic_DNA"/>
</dbReference>
<evidence type="ECO:0000313" key="2">
    <source>
        <dbReference type="EMBL" id="EXU60970.1"/>
    </source>
</evidence>
<sequence length="405" mass="48067">MSATLRWSKLKIKSKQNKKDKPQFKGEIFFVYDIESLVIHHFYIKINSCVMSKLVTKSHREKHEREHINKTSCCYYKKREDFFNSLKQKVVQKDRKPRSKIYNQDDLQILNNDEIVYLNKLLREPNFLTTIKNLYKFIYGSNPSGELFIPENAPIILDDEENFDKNISYFALFFTYYSDFKNNNYEYNEYDKYDKYDEYDGIYKDDDLFEDGENYFDRFKDAPKNSKLHKVYQSLVKLTSKKSSKESGKKVLAEIKEYLSLDQINSLVEKERTKIQKIKIDSINILDLDEQIPLDRAHIFPVERIKDKIVKLVNRESYKLASHEVRCFVKKITEAHNLIALDKNSHSQFDRNKFTWDSKNGKLVIKCCNSPQTCKHISKEITDLPKEKITPDILNNLDLRNSGNI</sequence>
<evidence type="ECO:0000313" key="3">
    <source>
        <dbReference type="Proteomes" id="UP000020977"/>
    </source>
</evidence>
<comment type="caution">
    <text evidence="2">The sequence shown here is derived from an EMBL/GenBank/DDBJ whole genome shotgun (WGS) entry which is preliminary data.</text>
</comment>
<dbReference type="eggNOG" id="ENOG502ZXIY">
    <property type="taxonomic scope" value="Bacteria"/>
</dbReference>
<dbReference type="InterPro" id="IPR003615">
    <property type="entry name" value="HNH_nuc"/>
</dbReference>
<dbReference type="Pfam" id="PF13391">
    <property type="entry name" value="HNH_2"/>
    <property type="match status" value="1"/>
</dbReference>
<gene>
    <name evidence="2" type="ORF">MOVI_5110</name>
</gene>
<dbReference type="AlphaFoldDB" id="A0A014MHC9"/>
<feature type="domain" description="HNH nuclease" evidence="1">
    <location>
        <begin position="293"/>
        <end position="355"/>
    </location>
</feature>
<dbReference type="PATRIC" id="fig|1188239.3.peg.1236"/>